<dbReference type="EMBL" id="UFSX01000001">
    <property type="protein sequence ID" value="SUV29739.1"/>
    <property type="molecule type" value="Genomic_DNA"/>
</dbReference>
<evidence type="ECO:0000313" key="2">
    <source>
        <dbReference type="EMBL" id="SUV29739.1"/>
    </source>
</evidence>
<feature type="chain" id="PRO_5016979375" description="DUF4906 domain-containing protein" evidence="1">
    <location>
        <begin position="19"/>
        <end position="959"/>
    </location>
</feature>
<sequence length="959" mass="108276">MIKKIAYIWLLAAIGIMAACTEDTFVDNRTKVDDDHLLVTFRTQVPEMAQVTTRNADPDGLGIQQLSMFCFDKAGDFISRVTPEQTVNQDMLSGTFEAVVPKFTKIIHFVANQNLESFNEQGNVGRHENSIIPGLISSSSMLVYWGRVECPDNQELDDYIQNTLPDKTVPLYRNQAKITFDGGDLFVVTGFAVCNGYAFGTVAPFNTETKKFDWSNTSNYLSLPNDRTKFTDPTEVNETDTEYVFESDNPSADQMYAVFRGYPQNNPDAELYYRVSLLDGNTQEPLSIIRNHHYKIKITGNLENGVPTFKAALNTPPVNNIWISIDEDIPEVSDGEHKLIVDETFVVYDSGEEGAQGRQKVLKYTYGTDTDPMKPVSEAEKPTVTWMDNNVAAPGISNNYDISTGQGTIGIELLSLGNNIKREGTILVKKGKLQRTIKVIFMKEMEFTPAWVTTQLNGNEYGEGVTLMFNIPQNTPAELFPMTVRIGANQLTPDEALNKLDVINRTSASKEEWGEDIEIDGEPIGFKYTFVAQEPGTQRVYFKTDLMKTEASQVSIESDHFVTVTKFFTFSNSEVGTIEVLNTLQYGDLNVKYLLVPRKVNYRVDMLYEFSQATGRDNQFMFYSRYLDHYTDKELEELGMIDDKECNFEPVDEDLWDTGGRVFLFTPITQGQKRYNTFMKTNTPESAEVVRISTYPGATGTPEGDVVMYKSTTFELANYRAFDFGMEINNGQRSITYQPGQKVTLTFNIEEFEAADKKNVDPYGTPFKIYIDAPMLEFDETAEENRKYAGKITAEAQRTIYQVAKTKAEEDNYGTDGRRTLVFKTNKIVSAGDITISAEKEIVTFNTQTVQLTNSPMTGTIYYKEDESAAQEYPVPAGAFVTFERSGDGTRIGTMIIDEEGKFSLKLKPEYQYDWATVQVQVHYRKTEGTSTVIYHTDTSLPDLVQNTEKLVLIREKNT</sequence>
<feature type="signal peptide" evidence="1">
    <location>
        <begin position="1"/>
        <end position="18"/>
    </location>
</feature>
<accession>A0A380YLL1</accession>
<reference evidence="2 3" key="1">
    <citation type="submission" date="2018-06" db="EMBL/GenBank/DDBJ databases">
        <authorList>
            <consortium name="Pathogen Informatics"/>
            <person name="Doyle S."/>
        </authorList>
    </citation>
    <scope>NUCLEOTIDE SEQUENCE [LARGE SCALE GENOMIC DNA]</scope>
    <source>
        <strain evidence="2 3">NCTC11155</strain>
    </source>
</reference>
<evidence type="ECO:0008006" key="4">
    <source>
        <dbReference type="Google" id="ProtNLM"/>
    </source>
</evidence>
<keyword evidence="1" id="KW-0732">Signal</keyword>
<dbReference type="OrthoDB" id="1082617at2"/>
<name>A0A380YLL1_9BACE</name>
<dbReference type="Proteomes" id="UP000254424">
    <property type="component" value="Unassembled WGS sequence"/>
</dbReference>
<evidence type="ECO:0000313" key="3">
    <source>
        <dbReference type="Proteomes" id="UP000254424"/>
    </source>
</evidence>
<protein>
    <recommendedName>
        <fullName evidence="4">DUF4906 domain-containing protein</fullName>
    </recommendedName>
</protein>
<dbReference type="RefSeq" id="WP_004290396.1">
    <property type="nucleotide sequence ID" value="NZ_CABKNQ010000018.1"/>
</dbReference>
<proteinExistence type="predicted"/>
<dbReference type="STRING" id="483216.BACEGG_02089"/>
<dbReference type="PROSITE" id="PS51257">
    <property type="entry name" value="PROKAR_LIPOPROTEIN"/>
    <property type="match status" value="1"/>
</dbReference>
<dbReference type="AlphaFoldDB" id="A0A380YLL1"/>
<evidence type="ECO:0000256" key="1">
    <source>
        <dbReference type="SAM" id="SignalP"/>
    </source>
</evidence>
<organism evidence="2 3">
    <name type="scientific">Bacteroides eggerthii</name>
    <dbReference type="NCBI Taxonomy" id="28111"/>
    <lineage>
        <taxon>Bacteria</taxon>
        <taxon>Pseudomonadati</taxon>
        <taxon>Bacteroidota</taxon>
        <taxon>Bacteroidia</taxon>
        <taxon>Bacteroidales</taxon>
        <taxon>Bacteroidaceae</taxon>
        <taxon>Bacteroides</taxon>
    </lineage>
</organism>
<dbReference type="GeneID" id="93071625"/>
<gene>
    <name evidence="2" type="ORF">NCTC11155_01729</name>
</gene>